<dbReference type="AlphaFoldDB" id="A0A2A5J3C9"/>
<dbReference type="Proteomes" id="UP000230886">
    <property type="component" value="Unassembled WGS sequence"/>
</dbReference>
<reference evidence="2 3" key="1">
    <citation type="submission" date="2017-07" db="EMBL/GenBank/DDBJ databases">
        <title>Draft sequence of Rhodococcus enclensis 23b-28.</title>
        <authorList>
            <person name="Besaury L."/>
            <person name="Sancelme M."/>
            <person name="Amato P."/>
            <person name="Lallement A."/>
            <person name="Delort A.-M."/>
        </authorList>
    </citation>
    <scope>NUCLEOTIDE SEQUENCE [LARGE SCALE GENOMIC DNA]</scope>
    <source>
        <strain evidence="2 3">23b-28</strain>
    </source>
</reference>
<evidence type="ECO:0000256" key="1">
    <source>
        <dbReference type="SAM" id="Phobius"/>
    </source>
</evidence>
<gene>
    <name evidence="2" type="ORF">CHR55_28845</name>
</gene>
<dbReference type="EMBL" id="NOVD01000043">
    <property type="protein sequence ID" value="PCK23862.1"/>
    <property type="molecule type" value="Genomic_DNA"/>
</dbReference>
<keyword evidence="1" id="KW-0472">Membrane</keyword>
<sequence length="106" mass="11538">MAFELRPYHVARALTVLFAIPAFWTFSVEGVTTTTEYDLATGKASSSNDFGSQLGGSIVWIILAVASGIAAWYLAKNRVAWPESIKAQLRQFKLVPPTANPNSTHP</sequence>
<comment type="caution">
    <text evidence="2">The sequence shown here is derived from an EMBL/GenBank/DDBJ whole genome shotgun (WGS) entry which is preliminary data.</text>
</comment>
<protein>
    <submittedName>
        <fullName evidence="2">Uncharacterized protein</fullName>
    </submittedName>
</protein>
<keyword evidence="1" id="KW-0812">Transmembrane</keyword>
<evidence type="ECO:0000313" key="3">
    <source>
        <dbReference type="Proteomes" id="UP000230886"/>
    </source>
</evidence>
<name>A0A2A5J3C9_RHOSG</name>
<evidence type="ECO:0000313" key="2">
    <source>
        <dbReference type="EMBL" id="PCK23862.1"/>
    </source>
</evidence>
<organism evidence="2 3">
    <name type="scientific">Rhodococcus qingshengii</name>
    <dbReference type="NCBI Taxonomy" id="334542"/>
    <lineage>
        <taxon>Bacteria</taxon>
        <taxon>Bacillati</taxon>
        <taxon>Actinomycetota</taxon>
        <taxon>Actinomycetes</taxon>
        <taxon>Mycobacteriales</taxon>
        <taxon>Nocardiaceae</taxon>
        <taxon>Rhodococcus</taxon>
        <taxon>Rhodococcus erythropolis group</taxon>
    </lineage>
</organism>
<proteinExistence type="predicted"/>
<accession>A0A2A5J3C9</accession>
<feature type="transmembrane region" description="Helical" evidence="1">
    <location>
        <begin position="54"/>
        <end position="75"/>
    </location>
</feature>
<keyword evidence="1" id="KW-1133">Transmembrane helix</keyword>